<keyword evidence="5 7" id="KW-0472">Membrane</keyword>
<comment type="caution">
    <text evidence="8">The sequence shown here is derived from an EMBL/GenBank/DDBJ whole genome shotgun (WGS) entry which is preliminary data.</text>
</comment>
<comment type="subcellular location">
    <subcellularLocation>
        <location evidence="1">Membrane</location>
        <topology evidence="1">Multi-pass membrane protein</topology>
    </subcellularLocation>
</comment>
<name>A0AAV0JDR7_9ROSI</name>
<evidence type="ECO:0000256" key="2">
    <source>
        <dbReference type="ARBA" id="ARBA00008707"/>
    </source>
</evidence>
<evidence type="ECO:0000256" key="7">
    <source>
        <dbReference type="SAM" id="Phobius"/>
    </source>
</evidence>
<dbReference type="GO" id="GO:0016020">
    <property type="term" value="C:membrane"/>
    <property type="evidence" value="ECO:0007669"/>
    <property type="project" value="UniProtKB-SubCell"/>
</dbReference>
<dbReference type="EMBL" id="CAMGYJ010000004">
    <property type="protein sequence ID" value="CAI0408027.1"/>
    <property type="molecule type" value="Genomic_DNA"/>
</dbReference>
<dbReference type="InterPro" id="IPR007770">
    <property type="entry name" value="DMP"/>
</dbReference>
<evidence type="ECO:0000256" key="1">
    <source>
        <dbReference type="ARBA" id="ARBA00004141"/>
    </source>
</evidence>
<feature type="transmembrane region" description="Helical" evidence="7">
    <location>
        <begin position="301"/>
        <end position="321"/>
    </location>
</feature>
<accession>A0AAV0JDR7</accession>
<comment type="similarity">
    <text evidence="2">Belongs to the plant DMP1 protein family.</text>
</comment>
<feature type="compositionally biased region" description="Basic and acidic residues" evidence="6">
    <location>
        <begin position="1"/>
        <end position="10"/>
    </location>
</feature>
<evidence type="ECO:0000256" key="5">
    <source>
        <dbReference type="ARBA" id="ARBA00023136"/>
    </source>
</evidence>
<dbReference type="GO" id="GO:0010256">
    <property type="term" value="P:endomembrane system organization"/>
    <property type="evidence" value="ECO:0007669"/>
    <property type="project" value="TreeGrafter"/>
</dbReference>
<dbReference type="GO" id="GO:0005737">
    <property type="term" value="C:cytoplasm"/>
    <property type="evidence" value="ECO:0007669"/>
    <property type="project" value="UniProtKB-ARBA"/>
</dbReference>
<keyword evidence="4 7" id="KW-1133">Transmembrane helix</keyword>
<dbReference type="PANTHER" id="PTHR31621">
    <property type="entry name" value="PROTEIN DMP3"/>
    <property type="match status" value="1"/>
</dbReference>
<evidence type="ECO:0000313" key="8">
    <source>
        <dbReference type="EMBL" id="CAI0408027.1"/>
    </source>
</evidence>
<dbReference type="Proteomes" id="UP001154282">
    <property type="component" value="Unassembled WGS sequence"/>
</dbReference>
<sequence length="434" mass="47257">MEIKVEEKEPITSNDGNSSSSDSDSEHHPLLETREPCNEGTKNLVQRAITQTFQSTAHLANLLPTGTVLAFQLLSPIFSNQGSCDPATRSMTAGLVGLCGLSCILSSFTDSFKDKDGNVCYGFATVNGLWVIDGSSSLSPEAAARYRLKGMDFVHGVLSLLVFAAIALFDENVVSCFYPEPSKECREVLTALPVGFGAVCTCMPIKRCYHGPETAPISLVLTYEGHIRREEHSTSKMTINFPSFDHESAPEALQKTLLHKVINKTCKTTHDLARHLPTGTVLAFQLLSPIVTREGNCDSTGLYFTATLVAVCALSCFLLCFTDSFRDKSGKVCHGIVTFRGIRVIDTSADIPPGFAERYRMRLTDFVHGFLSVLVFAVVVLFDKNMVKCFCPAPSDQIQKLLTALPIGISGICSSLFAVFPTKRHGIGYPLSNM</sequence>
<feature type="compositionally biased region" description="Basic and acidic residues" evidence="6">
    <location>
        <begin position="24"/>
        <end position="37"/>
    </location>
</feature>
<feature type="transmembrane region" description="Helical" evidence="7">
    <location>
        <begin position="402"/>
        <end position="420"/>
    </location>
</feature>
<feature type="region of interest" description="Disordered" evidence="6">
    <location>
        <begin position="1"/>
        <end position="37"/>
    </location>
</feature>
<feature type="compositionally biased region" description="Low complexity" evidence="6">
    <location>
        <begin position="13"/>
        <end position="22"/>
    </location>
</feature>
<protein>
    <submittedName>
        <fullName evidence="8">Uncharacterized protein</fullName>
    </submittedName>
</protein>
<gene>
    <name evidence="8" type="ORF">LITE_LOCUS13792</name>
</gene>
<evidence type="ECO:0000256" key="3">
    <source>
        <dbReference type="ARBA" id="ARBA00022692"/>
    </source>
</evidence>
<keyword evidence="3 7" id="KW-0812">Transmembrane</keyword>
<proteinExistence type="inferred from homology"/>
<organism evidence="8 9">
    <name type="scientific">Linum tenue</name>
    <dbReference type="NCBI Taxonomy" id="586396"/>
    <lineage>
        <taxon>Eukaryota</taxon>
        <taxon>Viridiplantae</taxon>
        <taxon>Streptophyta</taxon>
        <taxon>Embryophyta</taxon>
        <taxon>Tracheophyta</taxon>
        <taxon>Spermatophyta</taxon>
        <taxon>Magnoliopsida</taxon>
        <taxon>eudicotyledons</taxon>
        <taxon>Gunneridae</taxon>
        <taxon>Pentapetalae</taxon>
        <taxon>rosids</taxon>
        <taxon>fabids</taxon>
        <taxon>Malpighiales</taxon>
        <taxon>Linaceae</taxon>
        <taxon>Linum</taxon>
    </lineage>
</organism>
<dbReference type="AlphaFoldDB" id="A0AAV0JDR7"/>
<evidence type="ECO:0000313" key="9">
    <source>
        <dbReference type="Proteomes" id="UP001154282"/>
    </source>
</evidence>
<reference evidence="8" key="1">
    <citation type="submission" date="2022-08" db="EMBL/GenBank/DDBJ databases">
        <authorList>
            <person name="Gutierrez-Valencia J."/>
        </authorList>
    </citation>
    <scope>NUCLEOTIDE SEQUENCE</scope>
</reference>
<dbReference type="Pfam" id="PF05078">
    <property type="entry name" value="DUF679"/>
    <property type="match status" value="2"/>
</dbReference>
<evidence type="ECO:0000256" key="6">
    <source>
        <dbReference type="SAM" id="MobiDB-lite"/>
    </source>
</evidence>
<dbReference type="PANTHER" id="PTHR31621:SF0">
    <property type="entry name" value="PROTEIN DMP6"/>
    <property type="match status" value="1"/>
</dbReference>
<keyword evidence="9" id="KW-1185">Reference proteome</keyword>
<evidence type="ECO:0000256" key="4">
    <source>
        <dbReference type="ARBA" id="ARBA00022989"/>
    </source>
</evidence>
<feature type="transmembrane region" description="Helical" evidence="7">
    <location>
        <begin position="363"/>
        <end position="382"/>
    </location>
</feature>